<feature type="region of interest" description="Disordered" evidence="2">
    <location>
        <begin position="300"/>
        <end position="341"/>
    </location>
</feature>
<evidence type="ECO:0000256" key="1">
    <source>
        <dbReference type="SAM" id="Coils"/>
    </source>
</evidence>
<keyword evidence="4" id="KW-1185">Reference proteome</keyword>
<feature type="compositionally biased region" description="Polar residues" evidence="2">
    <location>
        <begin position="130"/>
        <end position="146"/>
    </location>
</feature>
<protein>
    <submittedName>
        <fullName evidence="3">Uncharacterized protein</fullName>
    </submittedName>
</protein>
<feature type="compositionally biased region" description="Low complexity" evidence="2">
    <location>
        <begin position="27"/>
        <end position="77"/>
    </location>
</feature>
<dbReference type="OrthoDB" id="2803656at2759"/>
<proteinExistence type="predicted"/>
<feature type="compositionally biased region" description="Low complexity" evidence="2">
    <location>
        <begin position="111"/>
        <end position="129"/>
    </location>
</feature>
<gene>
    <name evidence="3" type="ORF">BDN70DRAFT_879996</name>
</gene>
<name>A0A9P5YZ19_9AGAR</name>
<accession>A0A9P5YZ19</accession>
<dbReference type="Proteomes" id="UP000807469">
    <property type="component" value="Unassembled WGS sequence"/>
</dbReference>
<sequence length="392" mass="40798">MSSTPTSAESASATARGRAVASKPLNTSTTRSAGASASAGKSKRTPSTASTSSKASASSAKAARAAPSASSSRASSRGSESGGGGFKVTKLSSTTVTINTTWTPRPPQPAPSASASTSKSQSQSQSTAPLSASSVAEQQPTRTSDPLQVAAQVYPWTYMTSTLDACFKGAEAAATNDLETRTKELSEEESELAEQRDRLEAERALDFFEELGTGSFAKEAPEIMQLFHTHGDSCARVETEALKLASRNGPDPEDEEPLKVYNDMLQVLEELHNEATKLHASISKLTEVPPPQLPQAQALPATVTEHAQSTTKAGEPAGPESETAPNTDAPSALNTTTTAETSAAHSQVSSVFASCLPVLRARIANLTMAQELIDTALENVALGLRMESMGIV</sequence>
<reference evidence="3" key="1">
    <citation type="submission" date="2020-11" db="EMBL/GenBank/DDBJ databases">
        <authorList>
            <consortium name="DOE Joint Genome Institute"/>
            <person name="Ahrendt S."/>
            <person name="Riley R."/>
            <person name="Andreopoulos W."/>
            <person name="Labutti K."/>
            <person name="Pangilinan J."/>
            <person name="Ruiz-Duenas F.J."/>
            <person name="Barrasa J.M."/>
            <person name="Sanchez-Garcia M."/>
            <person name="Camarero S."/>
            <person name="Miyauchi S."/>
            <person name="Serrano A."/>
            <person name="Linde D."/>
            <person name="Babiker R."/>
            <person name="Drula E."/>
            <person name="Ayuso-Fernandez I."/>
            <person name="Pacheco R."/>
            <person name="Padilla G."/>
            <person name="Ferreira P."/>
            <person name="Barriuso J."/>
            <person name="Kellner H."/>
            <person name="Castanera R."/>
            <person name="Alfaro M."/>
            <person name="Ramirez L."/>
            <person name="Pisabarro A.G."/>
            <person name="Kuo A."/>
            <person name="Tritt A."/>
            <person name="Lipzen A."/>
            <person name="He G."/>
            <person name="Yan M."/>
            <person name="Ng V."/>
            <person name="Cullen D."/>
            <person name="Martin F."/>
            <person name="Rosso M.-N."/>
            <person name="Henrissat B."/>
            <person name="Hibbett D."/>
            <person name="Martinez A.T."/>
            <person name="Grigoriev I.V."/>
        </authorList>
    </citation>
    <scope>NUCLEOTIDE SEQUENCE</scope>
    <source>
        <strain evidence="3">CIRM-BRFM 674</strain>
    </source>
</reference>
<feature type="compositionally biased region" description="Low complexity" evidence="2">
    <location>
        <begin position="89"/>
        <end position="103"/>
    </location>
</feature>
<feature type="compositionally biased region" description="Low complexity" evidence="2">
    <location>
        <begin position="1"/>
        <end position="15"/>
    </location>
</feature>
<keyword evidence="1" id="KW-0175">Coiled coil</keyword>
<dbReference type="EMBL" id="MU155235">
    <property type="protein sequence ID" value="KAF9478392.1"/>
    <property type="molecule type" value="Genomic_DNA"/>
</dbReference>
<evidence type="ECO:0000313" key="3">
    <source>
        <dbReference type="EMBL" id="KAF9478392.1"/>
    </source>
</evidence>
<feature type="compositionally biased region" description="Polar residues" evidence="2">
    <location>
        <begin position="323"/>
        <end position="334"/>
    </location>
</feature>
<organism evidence="3 4">
    <name type="scientific">Pholiota conissans</name>
    <dbReference type="NCBI Taxonomy" id="109636"/>
    <lineage>
        <taxon>Eukaryota</taxon>
        <taxon>Fungi</taxon>
        <taxon>Dikarya</taxon>
        <taxon>Basidiomycota</taxon>
        <taxon>Agaricomycotina</taxon>
        <taxon>Agaricomycetes</taxon>
        <taxon>Agaricomycetidae</taxon>
        <taxon>Agaricales</taxon>
        <taxon>Agaricineae</taxon>
        <taxon>Strophariaceae</taxon>
        <taxon>Pholiota</taxon>
    </lineage>
</organism>
<evidence type="ECO:0000313" key="4">
    <source>
        <dbReference type="Proteomes" id="UP000807469"/>
    </source>
</evidence>
<feature type="region of interest" description="Disordered" evidence="2">
    <location>
        <begin position="1"/>
        <end position="148"/>
    </location>
</feature>
<dbReference type="AlphaFoldDB" id="A0A9P5YZ19"/>
<evidence type="ECO:0000256" key="2">
    <source>
        <dbReference type="SAM" id="MobiDB-lite"/>
    </source>
</evidence>
<comment type="caution">
    <text evidence="3">The sequence shown here is derived from an EMBL/GenBank/DDBJ whole genome shotgun (WGS) entry which is preliminary data.</text>
</comment>
<feature type="coiled-coil region" evidence="1">
    <location>
        <begin position="175"/>
        <end position="205"/>
    </location>
</feature>